<gene>
    <name evidence="1" type="ORF">SOJ16_001588</name>
</gene>
<dbReference type="Proteomes" id="UP001322744">
    <property type="component" value="Chromosome"/>
</dbReference>
<keyword evidence="2" id="KW-1185">Reference proteome</keyword>
<organism evidence="1 2">
    <name type="scientific">Anaerocellum danielii</name>
    <dbReference type="NCBI Taxonomy" id="1387557"/>
    <lineage>
        <taxon>Bacteria</taxon>
        <taxon>Bacillati</taxon>
        <taxon>Bacillota</taxon>
        <taxon>Bacillota incertae sedis</taxon>
        <taxon>Caldicellulosiruptorales</taxon>
        <taxon>Caldicellulosiruptoraceae</taxon>
        <taxon>Anaerocellum</taxon>
    </lineage>
</organism>
<sequence length="50" mass="5971">MKKPSDIERITETFQNYLNLSKEDSQSNLKTTIENQNTPIFKKLEEKKRL</sequence>
<evidence type="ECO:0000313" key="1">
    <source>
        <dbReference type="EMBL" id="WPX07759.1"/>
    </source>
</evidence>
<accession>A0ABZ0TWY1</accession>
<reference evidence="1 2" key="1">
    <citation type="submission" date="2023-12" db="EMBL/GenBank/DDBJ databases">
        <authorList>
            <person name="Manesh M.J.H."/>
            <person name="Bing R.G."/>
            <person name="Willard D.J."/>
            <person name="Kelly R.M."/>
        </authorList>
    </citation>
    <scope>NUCLEOTIDE SEQUENCE [LARGE SCALE GENOMIC DNA]</scope>
    <source>
        <strain evidence="1 2">DSM 8977</strain>
    </source>
</reference>
<evidence type="ECO:0000313" key="2">
    <source>
        <dbReference type="Proteomes" id="UP001322744"/>
    </source>
</evidence>
<dbReference type="RefSeq" id="WP_013403032.1">
    <property type="nucleotide sequence ID" value="NZ_CP139957.1"/>
</dbReference>
<proteinExistence type="predicted"/>
<protein>
    <submittedName>
        <fullName evidence="1">Uncharacterized protein</fullName>
    </submittedName>
</protein>
<dbReference type="EMBL" id="CP139957">
    <property type="protein sequence ID" value="WPX07759.1"/>
    <property type="molecule type" value="Genomic_DNA"/>
</dbReference>
<name>A0ABZ0TWY1_9FIRM</name>